<feature type="region of interest" description="Disordered" evidence="1">
    <location>
        <begin position="1"/>
        <end position="20"/>
    </location>
</feature>
<sequence>MRRDAFGAKPETHDPDQHHLPFEDVEAAAGMQAATGEASWKMVAPRKSPFPPLRRRRDNLPPHLPRIEQVIEPVSSLAPVAAARCKGLANPVMIVDCRVECAFRPPFPRAPQKRPLQIKTL</sequence>
<name>A0A2T4JGP5_9RHOB</name>
<evidence type="ECO:0000259" key="2">
    <source>
        <dbReference type="Pfam" id="PF13007"/>
    </source>
</evidence>
<comment type="caution">
    <text evidence="3">The sequence shown here is derived from an EMBL/GenBank/DDBJ whole genome shotgun (WGS) entry which is preliminary data.</text>
</comment>
<protein>
    <recommendedName>
        <fullName evidence="2">Transposase TnpC homeodomain domain-containing protein</fullName>
    </recommendedName>
</protein>
<dbReference type="Pfam" id="PF13007">
    <property type="entry name" value="LZ_Tnp_IS66"/>
    <property type="match status" value="1"/>
</dbReference>
<feature type="domain" description="Transposase TnpC homeodomain" evidence="2">
    <location>
        <begin position="1"/>
        <end position="68"/>
    </location>
</feature>
<gene>
    <name evidence="3" type="ORF">C5F46_11405</name>
</gene>
<dbReference type="AlphaFoldDB" id="A0A2T4JGP5"/>
<feature type="region of interest" description="Disordered" evidence="1">
    <location>
        <begin position="36"/>
        <end position="61"/>
    </location>
</feature>
<evidence type="ECO:0000313" key="3">
    <source>
        <dbReference type="EMBL" id="PTE17013.1"/>
    </source>
</evidence>
<dbReference type="Proteomes" id="UP000241899">
    <property type="component" value="Unassembled WGS sequence"/>
</dbReference>
<evidence type="ECO:0000313" key="4">
    <source>
        <dbReference type="Proteomes" id="UP000241899"/>
    </source>
</evidence>
<reference evidence="3 4" key="1">
    <citation type="submission" date="2018-03" db="EMBL/GenBank/DDBJ databases">
        <title>Rhodobacter veldkampii.</title>
        <authorList>
            <person name="Meyer T.E."/>
            <person name="Miller S."/>
            <person name="Lodha T."/>
            <person name="Gandham S."/>
            <person name="Chintalapati S."/>
            <person name="Chintalapati V.R."/>
        </authorList>
    </citation>
    <scope>NUCLEOTIDE SEQUENCE [LARGE SCALE GENOMIC DNA]</scope>
    <source>
        <strain evidence="3 4">DSM 11550</strain>
    </source>
</reference>
<dbReference type="InterPro" id="IPR024463">
    <property type="entry name" value="Transposase_TnpC_homeodom"/>
</dbReference>
<dbReference type="EMBL" id="PZKF01000026">
    <property type="protein sequence ID" value="PTE17013.1"/>
    <property type="molecule type" value="Genomic_DNA"/>
</dbReference>
<organism evidence="3 4">
    <name type="scientific">Phaeovulum veldkampii DSM 11550</name>
    <dbReference type="NCBI Taxonomy" id="1185920"/>
    <lineage>
        <taxon>Bacteria</taxon>
        <taxon>Pseudomonadati</taxon>
        <taxon>Pseudomonadota</taxon>
        <taxon>Alphaproteobacteria</taxon>
        <taxon>Rhodobacterales</taxon>
        <taxon>Paracoccaceae</taxon>
        <taxon>Phaeovulum</taxon>
    </lineage>
</organism>
<proteinExistence type="predicted"/>
<evidence type="ECO:0000256" key="1">
    <source>
        <dbReference type="SAM" id="MobiDB-lite"/>
    </source>
</evidence>
<keyword evidence="4" id="KW-1185">Reference proteome</keyword>
<accession>A0A2T4JGP5</accession>